<gene>
    <name evidence="1" type="ORF">HEQ75_21610</name>
</gene>
<organism evidence="1 2">
    <name type="scientific">Falsiroseomonas selenitidurans</name>
    <dbReference type="NCBI Taxonomy" id="2716335"/>
    <lineage>
        <taxon>Bacteria</taxon>
        <taxon>Pseudomonadati</taxon>
        <taxon>Pseudomonadota</taxon>
        <taxon>Alphaproteobacteria</taxon>
        <taxon>Acetobacterales</taxon>
        <taxon>Roseomonadaceae</taxon>
        <taxon>Falsiroseomonas</taxon>
    </lineage>
</organism>
<reference evidence="1 2" key="1">
    <citation type="submission" date="2020-03" db="EMBL/GenBank/DDBJ databases">
        <title>Roseomonas selenitidurans sp. nov. isolated from urban soil.</title>
        <authorList>
            <person name="Liu H."/>
        </authorList>
    </citation>
    <scope>NUCLEOTIDE SEQUENCE [LARGE SCALE GENOMIC DNA]</scope>
    <source>
        <strain evidence="1 2">BU-1</strain>
    </source>
</reference>
<accession>A0ABX1E8G0</accession>
<dbReference type="RefSeq" id="WP_168034200.1">
    <property type="nucleotide sequence ID" value="NZ_JAAVNE010000046.1"/>
</dbReference>
<evidence type="ECO:0000313" key="2">
    <source>
        <dbReference type="Proteomes" id="UP000787635"/>
    </source>
</evidence>
<dbReference type="EMBL" id="JAAVNE010000046">
    <property type="protein sequence ID" value="NKC33474.1"/>
    <property type="molecule type" value="Genomic_DNA"/>
</dbReference>
<name>A0ABX1E8G0_9PROT</name>
<protein>
    <submittedName>
        <fullName evidence="1">Uncharacterized protein</fullName>
    </submittedName>
</protein>
<keyword evidence="2" id="KW-1185">Reference proteome</keyword>
<evidence type="ECO:0000313" key="1">
    <source>
        <dbReference type="EMBL" id="NKC33474.1"/>
    </source>
</evidence>
<comment type="caution">
    <text evidence="1">The sequence shown here is derived from an EMBL/GenBank/DDBJ whole genome shotgun (WGS) entry which is preliminary data.</text>
</comment>
<dbReference type="Proteomes" id="UP000787635">
    <property type="component" value="Unassembled WGS sequence"/>
</dbReference>
<proteinExistence type="predicted"/>
<sequence length="90" mass="9262">MSAELEALAAVIRVDIAIRRIAGSGNPAAADLLLTLADQLEAVVIASDHLAKVCVAPGLSAACMTRLAIRRARALAPIVAPVPMKETPLP</sequence>